<dbReference type="Proteomes" id="UP000887580">
    <property type="component" value="Unplaced"/>
</dbReference>
<sequence>MTSSNEKKKVPLIQFIKVDEASTSESGTKDLHTIKTEEEETMEQKKRDELSSKQQLHFENASSNNTSMPSSSFQSVTTASTSTYSELFSSSPTSPTSTASEAAKQSSKKFENKIVKKSKIFESMPEKCSLSLPNPESLKGAWKELKYKIRSAINTLKSKHNEIIAEIPHATSTPKSKASSASAAKFVHPTVRSSSDTTSSSKGSPPQNISFKEEEETQAAKSQRLIEYVLKNIKTHDRVSGIKISIEHRFNEIQ</sequence>
<protein>
    <submittedName>
        <fullName evidence="2">Uncharacterized protein</fullName>
    </submittedName>
</protein>
<dbReference type="WBParaSite" id="PS1159_v2.g24293.t1">
    <property type="protein sequence ID" value="PS1159_v2.g24293.t1"/>
    <property type="gene ID" value="PS1159_v2.g24293"/>
</dbReference>
<evidence type="ECO:0000313" key="2">
    <source>
        <dbReference type="WBParaSite" id="PS1159_v2.g24293.t1"/>
    </source>
</evidence>
<name>A0AC35G7Q8_9BILA</name>
<accession>A0AC35G7Q8</accession>
<reference evidence="2" key="1">
    <citation type="submission" date="2022-11" db="UniProtKB">
        <authorList>
            <consortium name="WormBaseParasite"/>
        </authorList>
    </citation>
    <scope>IDENTIFICATION</scope>
</reference>
<evidence type="ECO:0000313" key="1">
    <source>
        <dbReference type="Proteomes" id="UP000887580"/>
    </source>
</evidence>
<organism evidence="1 2">
    <name type="scientific">Panagrolaimus sp. PS1159</name>
    <dbReference type="NCBI Taxonomy" id="55785"/>
    <lineage>
        <taxon>Eukaryota</taxon>
        <taxon>Metazoa</taxon>
        <taxon>Ecdysozoa</taxon>
        <taxon>Nematoda</taxon>
        <taxon>Chromadorea</taxon>
        <taxon>Rhabditida</taxon>
        <taxon>Tylenchina</taxon>
        <taxon>Panagrolaimomorpha</taxon>
        <taxon>Panagrolaimoidea</taxon>
        <taxon>Panagrolaimidae</taxon>
        <taxon>Panagrolaimus</taxon>
    </lineage>
</organism>
<proteinExistence type="predicted"/>